<evidence type="ECO:0000313" key="4">
    <source>
        <dbReference type="EMBL" id="MTH79594.1"/>
    </source>
</evidence>
<keyword evidence="2" id="KW-0732">Signal</keyword>
<dbReference type="AlphaFoldDB" id="A0A6L6JHH5"/>
<dbReference type="OrthoDB" id="9803916at2"/>
<comment type="caution">
    <text evidence="4">The sequence shown here is derived from an EMBL/GenBank/DDBJ whole genome shotgun (WGS) entry which is preliminary data.</text>
</comment>
<feature type="domain" description="Metallo-beta-lactamase" evidence="3">
    <location>
        <begin position="43"/>
        <end position="257"/>
    </location>
</feature>
<sequence length="318" mass="33593">MRFSSLFAASCAAFAALASMAMAENSFTTLGTQAGPIPIPGRSQPANLLVVDGTQNLIDVGDNAAHQLFKAGVLTRQLDRIFISHLHGDHIGGLFAILALSVQTNPENPIQIYGPPGTEEMVTGLLAALKPAMEAGYGSPGAPELGPEDLAVAHDLHGGDRLELPGMTVSTAANTHYSFAPDSPEHDKFQSLSLRFDMADRSILYTGDTGPSDEVAAFAKGADLLVAEVFEVEPTLALVKAQAPNLTPEQLGHLESHFREHHLTPEALAKLASASDTPKLVVTHIGTDHRHLDPTKLAAEIAAGYSGEVTIANDLDRF</sequence>
<dbReference type="Pfam" id="PF12706">
    <property type="entry name" value="Lactamase_B_2"/>
    <property type="match status" value="1"/>
</dbReference>
<dbReference type="InterPro" id="IPR001279">
    <property type="entry name" value="Metallo-B-lactamas"/>
</dbReference>
<dbReference type="PANTHER" id="PTHR46018:SF2">
    <property type="entry name" value="ZINC PHOSPHODIESTERASE ELAC PROTEIN 1"/>
    <property type="match status" value="1"/>
</dbReference>
<protein>
    <submittedName>
        <fullName evidence="4">MBL fold metallo-hydrolase</fullName>
    </submittedName>
</protein>
<evidence type="ECO:0000259" key="3">
    <source>
        <dbReference type="SMART" id="SM00849"/>
    </source>
</evidence>
<evidence type="ECO:0000256" key="1">
    <source>
        <dbReference type="ARBA" id="ARBA00022801"/>
    </source>
</evidence>
<dbReference type="SMART" id="SM00849">
    <property type="entry name" value="Lactamase_B"/>
    <property type="match status" value="1"/>
</dbReference>
<evidence type="ECO:0000256" key="2">
    <source>
        <dbReference type="SAM" id="SignalP"/>
    </source>
</evidence>
<dbReference type="CDD" id="cd07719">
    <property type="entry name" value="arylsulfatase_AtsA-like_MBL-fold"/>
    <property type="match status" value="1"/>
</dbReference>
<keyword evidence="1 4" id="KW-0378">Hydrolase</keyword>
<dbReference type="PANTHER" id="PTHR46018">
    <property type="entry name" value="ZINC PHOSPHODIESTERASE ELAC PROTEIN 1"/>
    <property type="match status" value="1"/>
</dbReference>
<feature type="chain" id="PRO_5026930073" evidence="2">
    <location>
        <begin position="24"/>
        <end position="318"/>
    </location>
</feature>
<dbReference type="Proteomes" id="UP000478183">
    <property type="component" value="Unassembled WGS sequence"/>
</dbReference>
<gene>
    <name evidence="4" type="ORF">GL286_17915</name>
</gene>
<dbReference type="SUPFAM" id="SSF56281">
    <property type="entry name" value="Metallo-hydrolase/oxidoreductase"/>
    <property type="match status" value="1"/>
</dbReference>
<feature type="signal peptide" evidence="2">
    <location>
        <begin position="1"/>
        <end position="23"/>
    </location>
</feature>
<name>A0A6L6JHH5_9RHOB</name>
<dbReference type="GO" id="GO:0042781">
    <property type="term" value="F:3'-tRNA processing endoribonuclease activity"/>
    <property type="evidence" value="ECO:0007669"/>
    <property type="project" value="TreeGrafter"/>
</dbReference>
<dbReference type="InterPro" id="IPR036866">
    <property type="entry name" value="RibonucZ/Hydroxyglut_hydro"/>
</dbReference>
<reference evidence="4 5" key="1">
    <citation type="submission" date="2019-11" db="EMBL/GenBank/DDBJ databases">
        <authorList>
            <person name="Dong K."/>
        </authorList>
    </citation>
    <scope>NUCLEOTIDE SEQUENCE [LARGE SCALE GENOMIC DNA]</scope>
    <source>
        <strain evidence="4 5">NBRC 111993</strain>
    </source>
</reference>
<accession>A0A6L6JHH5</accession>
<dbReference type="EMBL" id="WMIE01000017">
    <property type="protein sequence ID" value="MTH79594.1"/>
    <property type="molecule type" value="Genomic_DNA"/>
</dbReference>
<dbReference type="Gene3D" id="3.60.15.10">
    <property type="entry name" value="Ribonuclease Z/Hydroxyacylglutathione hydrolase-like"/>
    <property type="match status" value="1"/>
</dbReference>
<organism evidence="4 5">
    <name type="scientific">Paracoccus aestuariivivens</name>
    <dbReference type="NCBI Taxonomy" id="1820333"/>
    <lineage>
        <taxon>Bacteria</taxon>
        <taxon>Pseudomonadati</taxon>
        <taxon>Pseudomonadota</taxon>
        <taxon>Alphaproteobacteria</taxon>
        <taxon>Rhodobacterales</taxon>
        <taxon>Paracoccaceae</taxon>
        <taxon>Paracoccus</taxon>
    </lineage>
</organism>
<proteinExistence type="predicted"/>
<dbReference type="InterPro" id="IPR044094">
    <property type="entry name" value="AtsA-like_MBL-fold"/>
</dbReference>
<evidence type="ECO:0000313" key="5">
    <source>
        <dbReference type="Proteomes" id="UP000478183"/>
    </source>
</evidence>
<dbReference type="RefSeq" id="WP_155096947.1">
    <property type="nucleotide sequence ID" value="NZ_WMIE01000017.1"/>
</dbReference>
<keyword evidence="5" id="KW-1185">Reference proteome</keyword>